<evidence type="ECO:0000256" key="1">
    <source>
        <dbReference type="SAM" id="MobiDB-lite"/>
    </source>
</evidence>
<accession>A0AB34FY48</accession>
<feature type="region of interest" description="Disordered" evidence="1">
    <location>
        <begin position="87"/>
        <end position="170"/>
    </location>
</feature>
<dbReference type="AlphaFoldDB" id="A0AB34FY48"/>
<evidence type="ECO:0000313" key="3">
    <source>
        <dbReference type="Proteomes" id="UP001163105"/>
    </source>
</evidence>
<name>A0AB34FY48_9HYPO</name>
<feature type="region of interest" description="Disordered" evidence="1">
    <location>
        <begin position="267"/>
        <end position="299"/>
    </location>
</feature>
<gene>
    <name evidence="2" type="ORF">O9K51_02722</name>
</gene>
<proteinExistence type="predicted"/>
<comment type="caution">
    <text evidence="2">The sequence shown here is derived from an EMBL/GenBank/DDBJ whole genome shotgun (WGS) entry which is preliminary data.</text>
</comment>
<evidence type="ECO:0000313" key="2">
    <source>
        <dbReference type="EMBL" id="KAJ6444328.1"/>
    </source>
</evidence>
<feature type="compositionally biased region" description="Basic and acidic residues" evidence="1">
    <location>
        <begin position="87"/>
        <end position="97"/>
    </location>
</feature>
<keyword evidence="3" id="KW-1185">Reference proteome</keyword>
<feature type="region of interest" description="Disordered" evidence="1">
    <location>
        <begin position="488"/>
        <end position="508"/>
    </location>
</feature>
<feature type="compositionally biased region" description="Polar residues" evidence="1">
    <location>
        <begin position="499"/>
        <end position="508"/>
    </location>
</feature>
<feature type="compositionally biased region" description="Polar residues" evidence="1">
    <location>
        <begin position="109"/>
        <end position="126"/>
    </location>
</feature>
<sequence length="508" mass="56852">MRSPNLQQTLTDLEQKVPAKQRNRSSTFQSLSAFRLRPYPRIHYLVFAIWFGREVLEDHDTRFKTEWRTPDFDHAIPTRCRFRHPRRSDWNRARDTDQTPDSTPIPESVTPSTTAMPTATGFTAINTKPIPPVCLKRPQNDDGEADGDEHTRLRYKSPTDEPEPMATKPSVTAPIANADRLASEAYEAAMASYVPSTVDPSTGAVPSNAVDIESMERLAATVFPHAGSARDRIVHVRDTPTGTESMVRIAAEDLAIKPEYERRRHELRSLEETTAGLPKDPFFDREDDDGLSPQDPSWKPKAISRRERIRDLEHQVGKLSVDSQRSDERCQAAKVRCRNLIRGKSLPKRAWIDANEKLKDAYLESDPLETRVEDLEETLDARSTLQPAAITTEGNHETKSDAIIVDAGTTIDDADLDKTKHNAVMVDAGTMTDDEGHGRAKPIIDESFADMAGADIRVDGNAFSGAGEVSFDVNDDKRRLPGRARFTSYRRPAGPVPWPSTTRLDGYN</sequence>
<protein>
    <submittedName>
        <fullName evidence="2">Uncharacterized protein</fullName>
    </submittedName>
</protein>
<dbReference type="Proteomes" id="UP001163105">
    <property type="component" value="Unassembled WGS sequence"/>
</dbReference>
<organism evidence="2 3">
    <name type="scientific">Purpureocillium lavendulum</name>
    <dbReference type="NCBI Taxonomy" id="1247861"/>
    <lineage>
        <taxon>Eukaryota</taxon>
        <taxon>Fungi</taxon>
        <taxon>Dikarya</taxon>
        <taxon>Ascomycota</taxon>
        <taxon>Pezizomycotina</taxon>
        <taxon>Sordariomycetes</taxon>
        <taxon>Hypocreomycetidae</taxon>
        <taxon>Hypocreales</taxon>
        <taxon>Ophiocordycipitaceae</taxon>
        <taxon>Purpureocillium</taxon>
    </lineage>
</organism>
<reference evidence="2" key="1">
    <citation type="submission" date="2023-01" db="EMBL/GenBank/DDBJ databases">
        <title>The growth and conidiation of Purpureocillium lavendulum are regulated by nitrogen source and histone H3K14 acetylation.</title>
        <authorList>
            <person name="Tang P."/>
            <person name="Han J."/>
            <person name="Zhang C."/>
            <person name="Tang P."/>
            <person name="Qi F."/>
            <person name="Zhang K."/>
            <person name="Liang L."/>
        </authorList>
    </citation>
    <scope>NUCLEOTIDE SEQUENCE</scope>
    <source>
        <strain evidence="2">YMF1.00683</strain>
    </source>
</reference>
<dbReference type="EMBL" id="JAQHRD010000002">
    <property type="protein sequence ID" value="KAJ6444328.1"/>
    <property type="molecule type" value="Genomic_DNA"/>
</dbReference>